<proteinExistence type="predicted"/>
<protein>
    <recommendedName>
        <fullName evidence="3">Type III secretion system (T3SS) SseB-like protein</fullName>
    </recommendedName>
</protein>
<evidence type="ECO:0000313" key="1">
    <source>
        <dbReference type="EMBL" id="GAA0945547.1"/>
    </source>
</evidence>
<evidence type="ECO:0000313" key="2">
    <source>
        <dbReference type="Proteomes" id="UP001500542"/>
    </source>
</evidence>
<sequence length="140" mass="15042">MTETIEPAATDALSEAVAADPSTANQEKLWAATFGLDRWWFVQRGEPENPQPFVGVHQDQPFLMAFTSAQRARGFAIENGLSPADAEVLVLALTPDDAVAQAPIWLQQGIAAITFDHGIAGYFAPLGNLPAIRSHVESLT</sequence>
<name>A0ABN1QPD7_9ACTN</name>
<evidence type="ECO:0008006" key="3">
    <source>
        <dbReference type="Google" id="ProtNLM"/>
    </source>
</evidence>
<dbReference type="EMBL" id="BAAAHK010000009">
    <property type="protein sequence ID" value="GAA0945547.1"/>
    <property type="molecule type" value="Genomic_DNA"/>
</dbReference>
<gene>
    <name evidence="1" type="ORF">GCM10009554_40530</name>
</gene>
<dbReference type="Proteomes" id="UP001500542">
    <property type="component" value="Unassembled WGS sequence"/>
</dbReference>
<keyword evidence="2" id="KW-1185">Reference proteome</keyword>
<organism evidence="1 2">
    <name type="scientific">Kribbella koreensis</name>
    <dbReference type="NCBI Taxonomy" id="57909"/>
    <lineage>
        <taxon>Bacteria</taxon>
        <taxon>Bacillati</taxon>
        <taxon>Actinomycetota</taxon>
        <taxon>Actinomycetes</taxon>
        <taxon>Propionibacteriales</taxon>
        <taxon>Kribbellaceae</taxon>
        <taxon>Kribbella</taxon>
    </lineage>
</organism>
<accession>A0ABN1QPD7</accession>
<dbReference type="RefSeq" id="WP_343972094.1">
    <property type="nucleotide sequence ID" value="NZ_BAAAHK010000009.1"/>
</dbReference>
<comment type="caution">
    <text evidence="1">The sequence shown here is derived from an EMBL/GenBank/DDBJ whole genome shotgun (WGS) entry which is preliminary data.</text>
</comment>
<reference evidence="1 2" key="1">
    <citation type="journal article" date="2019" name="Int. J. Syst. Evol. Microbiol.">
        <title>The Global Catalogue of Microorganisms (GCM) 10K type strain sequencing project: providing services to taxonomists for standard genome sequencing and annotation.</title>
        <authorList>
            <consortium name="The Broad Institute Genomics Platform"/>
            <consortium name="The Broad Institute Genome Sequencing Center for Infectious Disease"/>
            <person name="Wu L."/>
            <person name="Ma J."/>
        </authorList>
    </citation>
    <scope>NUCLEOTIDE SEQUENCE [LARGE SCALE GENOMIC DNA]</scope>
    <source>
        <strain evidence="1 2">JCM 10977</strain>
    </source>
</reference>